<proteinExistence type="predicted"/>
<accession>A0A2Z6LMD3</accession>
<sequence>MEGKATETKYNIRRLVAKLDPRDPQKVPLIECGNLYDSILRDALIGGSDLLRPPTNPKDAEFRGNDATYKANLCELKFHGGADVIRAIDALKGSPNPKVAQSFANDAKNKANICELKFKNGDSPLSDENNDMNDVAKLAAAIVRVS</sequence>
<dbReference type="EMBL" id="DF973196">
    <property type="protein sequence ID" value="GAU19182.1"/>
    <property type="molecule type" value="Genomic_DNA"/>
</dbReference>
<dbReference type="Proteomes" id="UP000242715">
    <property type="component" value="Unassembled WGS sequence"/>
</dbReference>
<dbReference type="InterPro" id="IPR035513">
    <property type="entry name" value="Invertase/methylesterase_inhib"/>
</dbReference>
<dbReference type="OrthoDB" id="1918674at2759"/>
<protein>
    <recommendedName>
        <fullName evidence="3">Pectinesterase inhibitor domain-containing protein</fullName>
    </recommendedName>
</protein>
<organism evidence="1 2">
    <name type="scientific">Trifolium subterraneum</name>
    <name type="common">Subterranean clover</name>
    <dbReference type="NCBI Taxonomy" id="3900"/>
    <lineage>
        <taxon>Eukaryota</taxon>
        <taxon>Viridiplantae</taxon>
        <taxon>Streptophyta</taxon>
        <taxon>Embryophyta</taxon>
        <taxon>Tracheophyta</taxon>
        <taxon>Spermatophyta</taxon>
        <taxon>Magnoliopsida</taxon>
        <taxon>eudicotyledons</taxon>
        <taxon>Gunneridae</taxon>
        <taxon>Pentapetalae</taxon>
        <taxon>rosids</taxon>
        <taxon>fabids</taxon>
        <taxon>Fabales</taxon>
        <taxon>Fabaceae</taxon>
        <taxon>Papilionoideae</taxon>
        <taxon>50 kb inversion clade</taxon>
        <taxon>NPAAA clade</taxon>
        <taxon>Hologalegina</taxon>
        <taxon>IRL clade</taxon>
        <taxon>Trifolieae</taxon>
        <taxon>Trifolium</taxon>
    </lineage>
</organism>
<dbReference type="Gene3D" id="1.20.140.40">
    <property type="entry name" value="Invertase/pectin methylesterase inhibitor family protein"/>
    <property type="match status" value="1"/>
</dbReference>
<reference evidence="2" key="1">
    <citation type="journal article" date="2017" name="Front. Plant Sci.">
        <title>Climate Clever Clovers: New Paradigm to Reduce the Environmental Footprint of Ruminants by Breeding Low Methanogenic Forages Utilizing Haplotype Variation.</title>
        <authorList>
            <person name="Kaur P."/>
            <person name="Appels R."/>
            <person name="Bayer P.E."/>
            <person name="Keeble-Gagnere G."/>
            <person name="Wang J."/>
            <person name="Hirakawa H."/>
            <person name="Shirasawa K."/>
            <person name="Vercoe P."/>
            <person name="Stefanova K."/>
            <person name="Durmic Z."/>
            <person name="Nichols P."/>
            <person name="Revell C."/>
            <person name="Isobe S.N."/>
            <person name="Edwards D."/>
            <person name="Erskine W."/>
        </authorList>
    </citation>
    <scope>NUCLEOTIDE SEQUENCE [LARGE SCALE GENOMIC DNA]</scope>
    <source>
        <strain evidence="2">cv. Daliak</strain>
    </source>
</reference>
<name>A0A2Z6LMD3_TRISU</name>
<dbReference type="AlphaFoldDB" id="A0A2Z6LMD3"/>
<evidence type="ECO:0008006" key="3">
    <source>
        <dbReference type="Google" id="ProtNLM"/>
    </source>
</evidence>
<evidence type="ECO:0000313" key="1">
    <source>
        <dbReference type="EMBL" id="GAU19182.1"/>
    </source>
</evidence>
<keyword evidence="2" id="KW-1185">Reference proteome</keyword>
<evidence type="ECO:0000313" key="2">
    <source>
        <dbReference type="Proteomes" id="UP000242715"/>
    </source>
</evidence>
<gene>
    <name evidence="1" type="ORF">TSUD_198640</name>
</gene>